<evidence type="ECO:0000259" key="9">
    <source>
        <dbReference type="PROSITE" id="PS50255"/>
    </source>
</evidence>
<dbReference type="SUPFAM" id="SSF55856">
    <property type="entry name" value="Cytochrome b5-like heme/steroid binding domain"/>
    <property type="match status" value="1"/>
</dbReference>
<evidence type="ECO:0000256" key="6">
    <source>
        <dbReference type="ARBA" id="ARBA00023098"/>
    </source>
</evidence>
<evidence type="ECO:0000256" key="1">
    <source>
        <dbReference type="ARBA" id="ARBA00004141"/>
    </source>
</evidence>
<dbReference type="OrthoDB" id="260091at2759"/>
<dbReference type="GO" id="GO:0006629">
    <property type="term" value="P:lipid metabolic process"/>
    <property type="evidence" value="ECO:0007669"/>
    <property type="project" value="UniProtKB-KW"/>
</dbReference>
<keyword evidence="4 8" id="KW-1133">Transmembrane helix</keyword>
<feature type="transmembrane region" description="Helical" evidence="8">
    <location>
        <begin position="145"/>
        <end position="162"/>
    </location>
</feature>
<keyword evidence="5" id="KW-0560">Oxidoreductase</keyword>
<sequence>MGPHIPTPPKCEGKKEVLINEQYYDVTNWIPRHPGGNVIKFYTEEGEDATAAFDQFHGRCITTATKFLNQLPKREAGVGNGLSPSDKNRTRNDALFNKELATLKSAFEAEGLYAPSYFRVFLRCMEVAVIIIYGIYLTKSSTSQAVQWFGLLITGLGVGRCGWVGHEAGHRSLTGNLKIDKFIHLLAFSLSIGISPSWWNSQHNRHHAMPQRIRHDVDLETLPLIAFNKKVLRDYKNKGSSINNFFIRNQAKLFLVFDTFLVGLFWRLFLHPRYIYLKRAYDEAFFVCLHHLIFTGFLGLVNTLVIYFIVAFYLFGTFTLNHTHLDVTEEGKSWVEYGLEHTVDITSTPLTDWWMGYLNFQIEHHLFPQMPQYNNHLIRDRVAALAKKYDLPYQTIGYWEAVGKVFRNLEDVGQHVGN</sequence>
<evidence type="ECO:0000256" key="7">
    <source>
        <dbReference type="ARBA" id="ARBA00023136"/>
    </source>
</evidence>
<evidence type="ECO:0000256" key="2">
    <source>
        <dbReference type="ARBA" id="ARBA00009295"/>
    </source>
</evidence>
<feature type="transmembrane region" description="Helical" evidence="8">
    <location>
        <begin position="182"/>
        <end position="199"/>
    </location>
</feature>
<evidence type="ECO:0000256" key="5">
    <source>
        <dbReference type="ARBA" id="ARBA00023002"/>
    </source>
</evidence>
<dbReference type="InterPro" id="IPR036400">
    <property type="entry name" value="Cyt_B5-like_heme/steroid_sf"/>
</dbReference>
<dbReference type="InterPro" id="IPR001199">
    <property type="entry name" value="Cyt_B5-like_heme/steroid-bd"/>
</dbReference>
<dbReference type="OMA" id="FGGMQYQ"/>
<dbReference type="GO" id="GO:0016020">
    <property type="term" value="C:membrane"/>
    <property type="evidence" value="ECO:0007669"/>
    <property type="project" value="UniProtKB-SubCell"/>
</dbReference>
<evidence type="ECO:0000313" key="11">
    <source>
        <dbReference type="Proteomes" id="UP000198287"/>
    </source>
</evidence>
<keyword evidence="6" id="KW-0443">Lipid metabolism</keyword>
<comment type="caution">
    <text evidence="10">The sequence shown here is derived from an EMBL/GenBank/DDBJ whole genome shotgun (WGS) entry which is preliminary data.</text>
</comment>
<dbReference type="GO" id="GO:0016717">
    <property type="term" value="F:oxidoreductase activity, acting on paired donors, with oxidation of a pair of donors resulting in the reduction of molecular oxygen to two molecules of water"/>
    <property type="evidence" value="ECO:0007669"/>
    <property type="project" value="TreeGrafter"/>
</dbReference>
<dbReference type="Gene3D" id="3.10.120.10">
    <property type="entry name" value="Cytochrome b5-like heme/steroid binding domain"/>
    <property type="match status" value="1"/>
</dbReference>
<dbReference type="PANTHER" id="PTHR19353:SF88">
    <property type="entry name" value="DELTA(5) FATTY ACID DESATURASE FAT-4"/>
    <property type="match status" value="1"/>
</dbReference>
<feature type="transmembrane region" description="Helical" evidence="8">
    <location>
        <begin position="253"/>
        <end position="270"/>
    </location>
</feature>
<dbReference type="CDD" id="cd03506">
    <property type="entry name" value="Delta6-FADS-like"/>
    <property type="match status" value="1"/>
</dbReference>
<dbReference type="InterPro" id="IPR012171">
    <property type="entry name" value="Fatty_acid_desaturase"/>
</dbReference>
<name>A0A226CZD4_FOLCA</name>
<proteinExistence type="inferred from homology"/>
<evidence type="ECO:0000313" key="10">
    <source>
        <dbReference type="EMBL" id="OXA38313.1"/>
    </source>
</evidence>
<feature type="transmembrane region" description="Helical" evidence="8">
    <location>
        <begin position="291"/>
        <end position="315"/>
    </location>
</feature>
<dbReference type="Proteomes" id="UP000198287">
    <property type="component" value="Unassembled WGS sequence"/>
</dbReference>
<reference evidence="10 11" key="1">
    <citation type="submission" date="2015-12" db="EMBL/GenBank/DDBJ databases">
        <title>The genome of Folsomia candida.</title>
        <authorList>
            <person name="Faddeeva A."/>
            <person name="Derks M.F."/>
            <person name="Anvar Y."/>
            <person name="Smit S."/>
            <person name="Van Straalen N."/>
            <person name="Roelofs D."/>
        </authorList>
    </citation>
    <scope>NUCLEOTIDE SEQUENCE [LARGE SCALE GENOMIC DNA]</scope>
    <source>
        <strain evidence="10 11">VU population</strain>
        <tissue evidence="10">Whole body</tissue>
    </source>
</reference>
<comment type="subcellular location">
    <subcellularLocation>
        <location evidence="1">Membrane</location>
        <topology evidence="1">Multi-pass membrane protein</topology>
    </subcellularLocation>
</comment>
<dbReference type="PROSITE" id="PS50255">
    <property type="entry name" value="CYTOCHROME_B5_2"/>
    <property type="match status" value="1"/>
</dbReference>
<feature type="domain" description="Cytochrome b5 heme-binding" evidence="9">
    <location>
        <begin position="1"/>
        <end position="57"/>
    </location>
</feature>
<dbReference type="EMBL" id="LNIX01000047">
    <property type="protein sequence ID" value="OXA38313.1"/>
    <property type="molecule type" value="Genomic_DNA"/>
</dbReference>
<keyword evidence="3 8" id="KW-0812">Transmembrane</keyword>
<evidence type="ECO:0000256" key="8">
    <source>
        <dbReference type="SAM" id="Phobius"/>
    </source>
</evidence>
<dbReference type="PIRSF" id="PIRSF015921">
    <property type="entry name" value="FA_sphinglp_des"/>
    <property type="match status" value="1"/>
</dbReference>
<evidence type="ECO:0000256" key="3">
    <source>
        <dbReference type="ARBA" id="ARBA00022692"/>
    </source>
</evidence>
<dbReference type="PANTHER" id="PTHR19353">
    <property type="entry name" value="FATTY ACID DESATURASE 2"/>
    <property type="match status" value="1"/>
</dbReference>
<dbReference type="Pfam" id="PF00173">
    <property type="entry name" value="Cyt-b5"/>
    <property type="match status" value="1"/>
</dbReference>
<dbReference type="AlphaFoldDB" id="A0A226CZD4"/>
<keyword evidence="11" id="KW-1185">Reference proteome</keyword>
<organism evidence="10 11">
    <name type="scientific">Folsomia candida</name>
    <name type="common">Springtail</name>
    <dbReference type="NCBI Taxonomy" id="158441"/>
    <lineage>
        <taxon>Eukaryota</taxon>
        <taxon>Metazoa</taxon>
        <taxon>Ecdysozoa</taxon>
        <taxon>Arthropoda</taxon>
        <taxon>Hexapoda</taxon>
        <taxon>Collembola</taxon>
        <taxon>Entomobryomorpha</taxon>
        <taxon>Isotomoidea</taxon>
        <taxon>Isotomidae</taxon>
        <taxon>Proisotominae</taxon>
        <taxon>Folsomia</taxon>
    </lineage>
</organism>
<dbReference type="InterPro" id="IPR005804">
    <property type="entry name" value="FA_desaturase_dom"/>
</dbReference>
<feature type="transmembrane region" description="Helical" evidence="8">
    <location>
        <begin position="120"/>
        <end position="139"/>
    </location>
</feature>
<protein>
    <submittedName>
        <fullName evidence="10">Delta(8)-fatty-acid desaturase 2</fullName>
    </submittedName>
</protein>
<dbReference type="Pfam" id="PF00487">
    <property type="entry name" value="FA_desaturase"/>
    <property type="match status" value="1"/>
</dbReference>
<keyword evidence="7 8" id="KW-0472">Membrane</keyword>
<comment type="similarity">
    <text evidence="2">Belongs to the fatty acid desaturase type 1 family.</text>
</comment>
<accession>A0A226CZD4</accession>
<gene>
    <name evidence="10" type="ORF">Fcan01_26937</name>
</gene>
<evidence type="ECO:0000256" key="4">
    <source>
        <dbReference type="ARBA" id="ARBA00022989"/>
    </source>
</evidence>